<dbReference type="Proteomes" id="UP001500151">
    <property type="component" value="Unassembled WGS sequence"/>
</dbReference>
<reference evidence="1 2" key="1">
    <citation type="journal article" date="2019" name="Int. J. Syst. Evol. Microbiol.">
        <title>The Global Catalogue of Microorganisms (GCM) 10K type strain sequencing project: providing services to taxonomists for standard genome sequencing and annotation.</title>
        <authorList>
            <consortium name="The Broad Institute Genomics Platform"/>
            <consortium name="The Broad Institute Genome Sequencing Center for Infectious Disease"/>
            <person name="Wu L."/>
            <person name="Ma J."/>
        </authorList>
    </citation>
    <scope>NUCLEOTIDE SEQUENCE [LARGE SCALE GENOMIC DNA]</scope>
    <source>
        <strain evidence="1 2">JCM 4524</strain>
    </source>
</reference>
<keyword evidence="2" id="KW-1185">Reference proteome</keyword>
<comment type="caution">
    <text evidence="1">The sequence shown here is derived from an EMBL/GenBank/DDBJ whole genome shotgun (WGS) entry which is preliminary data.</text>
</comment>
<gene>
    <name evidence="1" type="ORF">GCM10010307_64080</name>
</gene>
<evidence type="ECO:0000313" key="1">
    <source>
        <dbReference type="EMBL" id="GAA2652931.1"/>
    </source>
</evidence>
<sequence>MLAPETCTVFSVTVGRSAACAWVTPANMMAAPATVAALAVKRRIVISPE</sequence>
<evidence type="ECO:0000313" key="2">
    <source>
        <dbReference type="Proteomes" id="UP001500151"/>
    </source>
</evidence>
<organism evidence="1 2">
    <name type="scientific">Streptomyces vastus</name>
    <dbReference type="NCBI Taxonomy" id="285451"/>
    <lineage>
        <taxon>Bacteria</taxon>
        <taxon>Bacillati</taxon>
        <taxon>Actinomycetota</taxon>
        <taxon>Actinomycetes</taxon>
        <taxon>Kitasatosporales</taxon>
        <taxon>Streptomycetaceae</taxon>
        <taxon>Streptomyces</taxon>
    </lineage>
</organism>
<protein>
    <submittedName>
        <fullName evidence="1">Uncharacterized protein</fullName>
    </submittedName>
</protein>
<accession>A0ABN3RHY7</accession>
<proteinExistence type="predicted"/>
<name>A0ABN3RHY7_9ACTN</name>
<dbReference type="EMBL" id="BAAASJ010000099">
    <property type="protein sequence ID" value="GAA2652931.1"/>
    <property type="molecule type" value="Genomic_DNA"/>
</dbReference>